<dbReference type="AlphaFoldDB" id="A0A0D8IVE8"/>
<dbReference type="EMBL" id="JXXK01000042">
    <property type="protein sequence ID" value="KJF38454.1"/>
    <property type="molecule type" value="Genomic_DNA"/>
</dbReference>
<organism evidence="1 2">
    <name type="scientific">Ruthenibacterium lactatiformans</name>
    <dbReference type="NCBI Taxonomy" id="1550024"/>
    <lineage>
        <taxon>Bacteria</taxon>
        <taxon>Bacillati</taxon>
        <taxon>Bacillota</taxon>
        <taxon>Clostridia</taxon>
        <taxon>Eubacteriales</taxon>
        <taxon>Oscillospiraceae</taxon>
        <taxon>Ruthenibacterium</taxon>
    </lineage>
</organism>
<gene>
    <name evidence="1" type="ORF">TQ39_17950</name>
</gene>
<protein>
    <submittedName>
        <fullName evidence="1">Uncharacterized protein</fullName>
    </submittedName>
</protein>
<keyword evidence="2" id="KW-1185">Reference proteome</keyword>
<dbReference type="RefSeq" id="WP_050006541.1">
    <property type="nucleotide sequence ID" value="NZ_JXXK01000042.1"/>
</dbReference>
<sequence>MDKKKPTLEELYQQENIFPVKKIAIPMLKGVQNGKPVFEDKPYICYEIDMEAKQKALAHE</sequence>
<dbReference type="GeneID" id="42858422"/>
<evidence type="ECO:0000313" key="2">
    <source>
        <dbReference type="Proteomes" id="UP000032483"/>
    </source>
</evidence>
<reference evidence="1" key="1">
    <citation type="submission" date="2015-02" db="EMBL/GenBank/DDBJ databases">
        <title>A novel member of the family Ruminococcaceae isolated from human feces.</title>
        <authorList>
            <person name="Shkoporov A.N."/>
            <person name="Chaplin A.V."/>
            <person name="Motuzova O.V."/>
            <person name="Kafarskaia L.I."/>
            <person name="Khokhlova E.V."/>
            <person name="Efimov B.A."/>
        </authorList>
    </citation>
    <scope>NUCLEOTIDE SEQUENCE [LARGE SCALE GENOMIC DNA]</scope>
    <source>
        <strain evidence="1">585-1</strain>
    </source>
</reference>
<proteinExistence type="predicted"/>
<name>A0A0D8IVE8_9FIRM</name>
<dbReference type="Proteomes" id="UP000032483">
    <property type="component" value="Unassembled WGS sequence"/>
</dbReference>
<comment type="caution">
    <text evidence="1">The sequence shown here is derived from an EMBL/GenBank/DDBJ whole genome shotgun (WGS) entry which is preliminary data.</text>
</comment>
<evidence type="ECO:0000313" key="1">
    <source>
        <dbReference type="EMBL" id="KJF38454.1"/>
    </source>
</evidence>
<accession>A0A0D8IVE8</accession>